<evidence type="ECO:0000256" key="5">
    <source>
        <dbReference type="ARBA" id="ARBA00022975"/>
    </source>
</evidence>
<evidence type="ECO:0000313" key="8">
    <source>
        <dbReference type="EMBL" id="ONH22275.1"/>
    </source>
</evidence>
<dbReference type="InterPro" id="IPR050074">
    <property type="entry name" value="DHO_dehydrogenase"/>
</dbReference>
<proteinExistence type="predicted"/>
<dbReference type="InterPro" id="IPR023359">
    <property type="entry name" value="Dihydro_DH_chainA_dom2"/>
</dbReference>
<organism evidence="8 9">
    <name type="scientific">Pseudofrankia asymbiotica</name>
    <dbReference type="NCBI Taxonomy" id="1834516"/>
    <lineage>
        <taxon>Bacteria</taxon>
        <taxon>Bacillati</taxon>
        <taxon>Actinomycetota</taxon>
        <taxon>Actinomycetes</taxon>
        <taxon>Frankiales</taxon>
        <taxon>Frankiaceae</taxon>
        <taxon>Pseudofrankia</taxon>
    </lineage>
</organism>
<dbReference type="AlphaFoldDB" id="A0A1V2I015"/>
<keyword evidence="3" id="KW-0285">Flavoprotein</keyword>
<evidence type="ECO:0000256" key="1">
    <source>
        <dbReference type="ARBA" id="ARBA00001917"/>
    </source>
</evidence>
<dbReference type="PIRSF" id="PIRSF000164">
    <property type="entry name" value="DHO_oxidase"/>
    <property type="match status" value="1"/>
</dbReference>
<gene>
    <name evidence="8" type="ORF">BL253_36155</name>
</gene>
<keyword evidence="9" id="KW-1185">Reference proteome</keyword>
<reference evidence="9" key="1">
    <citation type="submission" date="2016-10" db="EMBL/GenBank/DDBJ databases">
        <title>Frankia sp. NRRL B-16386 Genome sequencing.</title>
        <authorList>
            <person name="Ghodhbane-Gtari F."/>
            <person name="Swanson E."/>
            <person name="Gueddou A."/>
            <person name="Hezbri K."/>
            <person name="Ktari K."/>
            <person name="Nouioui I."/>
            <person name="Morris K."/>
            <person name="Simpson S."/>
            <person name="Abebe-Akele F."/>
            <person name="Thomas K."/>
            <person name="Gtari M."/>
            <person name="Tisa L.S."/>
        </authorList>
    </citation>
    <scope>NUCLEOTIDE SEQUENCE [LARGE SCALE GENOMIC DNA]</scope>
    <source>
        <strain evidence="9">NRRL B-16386</strain>
    </source>
</reference>
<comment type="caution">
    <text evidence="8">The sequence shown here is derived from an EMBL/GenBank/DDBJ whole genome shotgun (WGS) entry which is preliminary data.</text>
</comment>
<keyword evidence="5" id="KW-0665">Pyrimidine biosynthesis</keyword>
<dbReference type="Pfam" id="PF01180">
    <property type="entry name" value="DHO_dh"/>
    <property type="match status" value="2"/>
</dbReference>
<dbReference type="EMBL" id="MOMC01000113">
    <property type="protein sequence ID" value="ONH22275.1"/>
    <property type="molecule type" value="Genomic_DNA"/>
</dbReference>
<dbReference type="PROSITE" id="PS00912">
    <property type="entry name" value="DHODEHASE_2"/>
    <property type="match status" value="1"/>
</dbReference>
<evidence type="ECO:0000313" key="9">
    <source>
        <dbReference type="Proteomes" id="UP000188929"/>
    </source>
</evidence>
<sequence>MPALCGVDLEHPVMNAAGTGKSLEDVSELARSATAAVMVGSITVAARTGNSGATYHAGDGFSLNALGLPNRGLDYYREHLPAMAALAHDAGKPLVLSIAGFSVEDYAQAAAAAASTGVDLLELNLACPNVWDGGAQKRIACFDPGQTAAICAAVDDVLRAAPTRIPYGVKISPFSDPEALAGLADVLTKLATGTTGTIGAADGTGTTSGAGATSGNGAGRGGPRYVCSANTFPNALAFDDAGRPVIGVGLAGLAGPALRPVALGQVRQLRRLLPTDVEIVGAGGVTNGRDVADFLRAGASAVQIATAYWSRDGDPAVFGEIAADWAETSDPELWRMSRPIDKLS</sequence>
<protein>
    <submittedName>
        <fullName evidence="8">Dihydroorotate dehydrogenase</fullName>
    </submittedName>
</protein>
<dbReference type="RefSeq" id="WP_076822572.1">
    <property type="nucleotide sequence ID" value="NZ_MOMC01000113.1"/>
</dbReference>
<evidence type="ECO:0000256" key="3">
    <source>
        <dbReference type="ARBA" id="ARBA00022630"/>
    </source>
</evidence>
<dbReference type="UniPathway" id="UPA00070"/>
<dbReference type="STRING" id="1834516.BL253_36155"/>
<feature type="domain" description="Dihydroorotate dehydrogenase catalytic" evidence="7">
    <location>
        <begin position="225"/>
        <end position="312"/>
    </location>
</feature>
<evidence type="ECO:0000256" key="6">
    <source>
        <dbReference type="ARBA" id="ARBA00023002"/>
    </source>
</evidence>
<dbReference type="SUPFAM" id="SSF51395">
    <property type="entry name" value="FMN-linked oxidoreductases"/>
    <property type="match status" value="1"/>
</dbReference>
<comment type="pathway">
    <text evidence="2">Pyrimidine metabolism; UMP biosynthesis via de novo pathway.</text>
</comment>
<keyword evidence="6" id="KW-0560">Oxidoreductase</keyword>
<dbReference type="InterPro" id="IPR013785">
    <property type="entry name" value="Aldolase_TIM"/>
</dbReference>
<dbReference type="PANTHER" id="PTHR48109">
    <property type="entry name" value="DIHYDROOROTATE DEHYDROGENASE (QUINONE), MITOCHONDRIAL-RELATED"/>
    <property type="match status" value="1"/>
</dbReference>
<accession>A0A1V2I015</accession>
<evidence type="ECO:0000256" key="2">
    <source>
        <dbReference type="ARBA" id="ARBA00004725"/>
    </source>
</evidence>
<dbReference type="InterPro" id="IPR005720">
    <property type="entry name" value="Dihydroorotate_DH_cat"/>
</dbReference>
<keyword evidence="4" id="KW-0288">FMN</keyword>
<comment type="cofactor">
    <cofactor evidence="1">
        <name>FMN</name>
        <dbReference type="ChEBI" id="CHEBI:58210"/>
    </cofactor>
</comment>
<feature type="domain" description="Dihydroorotate dehydrogenase catalytic" evidence="7">
    <location>
        <begin position="4"/>
        <end position="180"/>
    </location>
</feature>
<evidence type="ECO:0000259" key="7">
    <source>
        <dbReference type="Pfam" id="PF01180"/>
    </source>
</evidence>
<dbReference type="GO" id="GO:0044205">
    <property type="term" value="P:'de novo' UMP biosynthetic process"/>
    <property type="evidence" value="ECO:0007669"/>
    <property type="project" value="UniProtKB-UniPathway"/>
</dbReference>
<dbReference type="GO" id="GO:0005737">
    <property type="term" value="C:cytoplasm"/>
    <property type="evidence" value="ECO:0007669"/>
    <property type="project" value="InterPro"/>
</dbReference>
<dbReference type="InterPro" id="IPR001295">
    <property type="entry name" value="Dihydroorotate_DH_CS"/>
</dbReference>
<dbReference type="OrthoDB" id="9794954at2"/>
<dbReference type="Gene3D" id="3.20.20.70">
    <property type="entry name" value="Aldolase class I"/>
    <property type="match status" value="1"/>
</dbReference>
<dbReference type="GO" id="GO:0004152">
    <property type="term" value="F:dihydroorotate dehydrogenase activity"/>
    <property type="evidence" value="ECO:0007669"/>
    <property type="project" value="InterPro"/>
</dbReference>
<evidence type="ECO:0000256" key="4">
    <source>
        <dbReference type="ARBA" id="ARBA00022643"/>
    </source>
</evidence>
<dbReference type="InterPro" id="IPR012135">
    <property type="entry name" value="Dihydroorotate_DH_1_2"/>
</dbReference>
<dbReference type="Proteomes" id="UP000188929">
    <property type="component" value="Unassembled WGS sequence"/>
</dbReference>
<dbReference type="PANTHER" id="PTHR48109:SF1">
    <property type="entry name" value="DIHYDROOROTATE DEHYDROGENASE (FUMARATE)"/>
    <property type="match status" value="1"/>
</dbReference>
<dbReference type="Gene3D" id="2.30.26.10">
    <property type="entry name" value="Dihydroorotate Dehydrogenase A, chain A, domain 2"/>
    <property type="match status" value="1"/>
</dbReference>
<dbReference type="GO" id="GO:0006207">
    <property type="term" value="P:'de novo' pyrimidine nucleobase biosynthetic process"/>
    <property type="evidence" value="ECO:0007669"/>
    <property type="project" value="InterPro"/>
</dbReference>
<name>A0A1V2I015_9ACTN</name>